<evidence type="ECO:0000313" key="3">
    <source>
        <dbReference type="Proteomes" id="UP000179920"/>
    </source>
</evidence>
<proteinExistence type="predicted"/>
<evidence type="ECO:0000256" key="1">
    <source>
        <dbReference type="SAM" id="MobiDB-lite"/>
    </source>
</evidence>
<sequence>MANTWAIRQRLREGSDEVQAFELQNAERASDDKAFGQYLDIANESAGPGFGALATCLLRAKCCPSVGLKTSKSQVAIHHVEDARYLPQALRKENGGEGGSQQQQRTERRGRWSEEMVWWVNFRLAEQEQQIRIHHAHQTGHIFRITARSCHRDTIDPAELAVL</sequence>
<feature type="region of interest" description="Disordered" evidence="1">
    <location>
        <begin position="90"/>
        <end position="109"/>
    </location>
</feature>
<accession>A0A1K0FYY5</accession>
<name>A0A1K0FYY5_9BASI</name>
<organism evidence="2 3">
    <name type="scientific">Ustilago bromivora</name>
    <dbReference type="NCBI Taxonomy" id="307758"/>
    <lineage>
        <taxon>Eukaryota</taxon>
        <taxon>Fungi</taxon>
        <taxon>Dikarya</taxon>
        <taxon>Basidiomycota</taxon>
        <taxon>Ustilaginomycotina</taxon>
        <taxon>Ustilaginomycetes</taxon>
        <taxon>Ustilaginales</taxon>
        <taxon>Ustilaginaceae</taxon>
        <taxon>Ustilago</taxon>
    </lineage>
</organism>
<gene>
    <name evidence="2" type="ORF">UBRO_20252</name>
</gene>
<dbReference type="AlphaFoldDB" id="A0A1K0FYY5"/>
<protein>
    <submittedName>
        <fullName evidence="2">Uncharacterized protein</fullName>
    </submittedName>
</protein>
<reference evidence="3" key="1">
    <citation type="submission" date="2016-04" db="EMBL/GenBank/DDBJ databases">
        <authorList>
            <person name="Guldener U."/>
            <person name="Guldener U."/>
        </authorList>
    </citation>
    <scope>NUCLEOTIDE SEQUENCE [LARGE SCALE GENOMIC DNA]</scope>
    <source>
        <strain evidence="3">UB2112</strain>
    </source>
</reference>
<dbReference type="EMBL" id="LT558119">
    <property type="protein sequence ID" value="SAM75810.1"/>
    <property type="molecule type" value="Genomic_DNA"/>
</dbReference>
<evidence type="ECO:0000313" key="2">
    <source>
        <dbReference type="EMBL" id="SAM75810.1"/>
    </source>
</evidence>
<dbReference type="Proteomes" id="UP000179920">
    <property type="component" value="Chromosome III"/>
</dbReference>